<sequence>MSCLDVMHHHQPNGAPQYLSRPTAVCTQVHQCQVGQQKKLSAYKMQESLEVTLPPKQEEDEKEQPADMEYLSSRCVLFTYFQGDIGAEVDGHFSRALSQASSFSPESTAAKTKTGTHPLWRESSIVSSQRSNFPPSFWNSSYQPPPPQCLGGVHSDFPTTTSGAFPATDPSGWPGHSLHQTVPPPPSAISEPWHYPLASQTSPPYAHVHEVYMRHHPHVHRRHHHPSSHLDPRYGSLLIPSVRAARIPTPQCDITKTDSSTATNATSTWAGAFHSTVDIVPTFGFDTGLQSQDKSKDPPWF</sequence>
<keyword evidence="4" id="KW-0539">Nucleus</keyword>
<protein>
    <submittedName>
        <fullName evidence="8">Transcription cofactor vestigial-like protein 3</fullName>
    </submittedName>
</protein>
<evidence type="ECO:0000256" key="5">
    <source>
        <dbReference type="ARBA" id="ARBA00025784"/>
    </source>
</evidence>
<reference evidence="8" key="1">
    <citation type="submission" date="2025-08" db="UniProtKB">
        <authorList>
            <consortium name="RefSeq"/>
        </authorList>
    </citation>
    <scope>IDENTIFICATION</scope>
</reference>
<dbReference type="Pfam" id="PF07545">
    <property type="entry name" value="Vg_Tdu"/>
    <property type="match status" value="1"/>
</dbReference>
<keyword evidence="2" id="KW-0805">Transcription regulation</keyword>
<accession>A0A6P7Y4Z2</accession>
<dbReference type="AlphaFoldDB" id="A0A6P7Y4Z2"/>
<evidence type="ECO:0000256" key="2">
    <source>
        <dbReference type="ARBA" id="ARBA00023015"/>
    </source>
</evidence>
<feature type="region of interest" description="Disordered" evidence="6">
    <location>
        <begin position="149"/>
        <end position="187"/>
    </location>
</feature>
<dbReference type="FunCoup" id="A0A6P7Y4Z2">
    <property type="interactions" value="859"/>
</dbReference>
<evidence type="ECO:0000313" key="7">
    <source>
        <dbReference type="Proteomes" id="UP000515156"/>
    </source>
</evidence>
<dbReference type="GO" id="GO:0005634">
    <property type="term" value="C:nucleus"/>
    <property type="evidence" value="ECO:0007669"/>
    <property type="project" value="UniProtKB-SubCell"/>
</dbReference>
<dbReference type="InParanoid" id="A0A6P7Y4Z2"/>
<dbReference type="PANTHER" id="PTHR15950">
    <property type="entry name" value="TRANSCRIPTION COFACTOR VESTIGIAL-LIKE PROTEIN"/>
    <property type="match status" value="1"/>
</dbReference>
<dbReference type="KEGG" id="muo:115470743"/>
<dbReference type="PANTHER" id="PTHR15950:SF16">
    <property type="entry name" value="TRANSCRIPTION COFACTOR VESTIGIAL-LIKE PROTEIN 3"/>
    <property type="match status" value="1"/>
</dbReference>
<dbReference type="RefSeq" id="XP_030060101.1">
    <property type="nucleotide sequence ID" value="XM_030204241.1"/>
</dbReference>
<name>A0A6P7Y4Z2_9AMPH</name>
<dbReference type="GeneID" id="115470743"/>
<evidence type="ECO:0000256" key="4">
    <source>
        <dbReference type="ARBA" id="ARBA00023242"/>
    </source>
</evidence>
<dbReference type="Proteomes" id="UP000515156">
    <property type="component" value="Chromosome 5"/>
</dbReference>
<evidence type="ECO:0000256" key="6">
    <source>
        <dbReference type="SAM" id="MobiDB-lite"/>
    </source>
</evidence>
<dbReference type="GO" id="GO:0006355">
    <property type="term" value="P:regulation of DNA-templated transcription"/>
    <property type="evidence" value="ECO:0007669"/>
    <property type="project" value="InterPro"/>
</dbReference>
<dbReference type="InterPro" id="IPR011520">
    <property type="entry name" value="Vg_fam"/>
</dbReference>
<comment type="subcellular location">
    <subcellularLocation>
        <location evidence="1">Nucleus</location>
    </subcellularLocation>
</comment>
<keyword evidence="3" id="KW-0804">Transcription</keyword>
<evidence type="ECO:0000256" key="1">
    <source>
        <dbReference type="ARBA" id="ARBA00004123"/>
    </source>
</evidence>
<proteinExistence type="inferred from homology"/>
<comment type="similarity">
    <text evidence="5">Belongs to the vestigial family.</text>
</comment>
<keyword evidence="7" id="KW-1185">Reference proteome</keyword>
<dbReference type="OrthoDB" id="10069705at2759"/>
<evidence type="ECO:0000313" key="8">
    <source>
        <dbReference type="RefSeq" id="XP_030060101.1"/>
    </source>
</evidence>
<evidence type="ECO:0000256" key="3">
    <source>
        <dbReference type="ARBA" id="ARBA00023163"/>
    </source>
</evidence>
<organism evidence="7 8">
    <name type="scientific">Microcaecilia unicolor</name>
    <dbReference type="NCBI Taxonomy" id="1415580"/>
    <lineage>
        <taxon>Eukaryota</taxon>
        <taxon>Metazoa</taxon>
        <taxon>Chordata</taxon>
        <taxon>Craniata</taxon>
        <taxon>Vertebrata</taxon>
        <taxon>Euteleostomi</taxon>
        <taxon>Amphibia</taxon>
        <taxon>Gymnophiona</taxon>
        <taxon>Siphonopidae</taxon>
        <taxon>Microcaecilia</taxon>
    </lineage>
</organism>
<gene>
    <name evidence="8" type="primary">VGLL3</name>
</gene>
<dbReference type="CTD" id="389136"/>